<dbReference type="RefSeq" id="WP_161316605.1">
    <property type="nucleotide sequence ID" value="NZ_WTUW01000009.1"/>
</dbReference>
<dbReference type="Gene3D" id="3.30.300.30">
    <property type="match status" value="1"/>
</dbReference>
<dbReference type="InterPro" id="IPR000873">
    <property type="entry name" value="AMP-dep_synth/lig_dom"/>
</dbReference>
<dbReference type="InterPro" id="IPR045851">
    <property type="entry name" value="AMP-bd_C_sf"/>
</dbReference>
<organism evidence="3 4">
    <name type="scientific">Sneathiella litorea</name>
    <dbReference type="NCBI Taxonomy" id="2606216"/>
    <lineage>
        <taxon>Bacteria</taxon>
        <taxon>Pseudomonadati</taxon>
        <taxon>Pseudomonadota</taxon>
        <taxon>Alphaproteobacteria</taxon>
        <taxon>Sneathiellales</taxon>
        <taxon>Sneathiellaceae</taxon>
        <taxon>Sneathiella</taxon>
    </lineage>
</organism>
<proteinExistence type="predicted"/>
<dbReference type="InterPro" id="IPR020845">
    <property type="entry name" value="AMP-binding_CS"/>
</dbReference>
<dbReference type="SUPFAM" id="SSF56801">
    <property type="entry name" value="Acetyl-CoA synthetase-like"/>
    <property type="match status" value="1"/>
</dbReference>
<dbReference type="InterPro" id="IPR042099">
    <property type="entry name" value="ANL_N_sf"/>
</dbReference>
<evidence type="ECO:0000259" key="2">
    <source>
        <dbReference type="Pfam" id="PF13193"/>
    </source>
</evidence>
<evidence type="ECO:0000259" key="1">
    <source>
        <dbReference type="Pfam" id="PF00501"/>
    </source>
</evidence>
<dbReference type="Gene3D" id="3.40.50.12780">
    <property type="entry name" value="N-terminal domain of ligase-like"/>
    <property type="match status" value="1"/>
</dbReference>
<gene>
    <name evidence="3" type="ORF">GQE98_15420</name>
</gene>
<evidence type="ECO:0000313" key="4">
    <source>
        <dbReference type="Proteomes" id="UP000476030"/>
    </source>
</evidence>
<feature type="domain" description="AMP-binding enzyme C-terminal" evidence="2">
    <location>
        <begin position="438"/>
        <end position="512"/>
    </location>
</feature>
<dbReference type="AlphaFoldDB" id="A0A6L8WAD5"/>
<protein>
    <submittedName>
        <fullName evidence="3">AMP-binding protein</fullName>
    </submittedName>
</protein>
<evidence type="ECO:0000313" key="3">
    <source>
        <dbReference type="EMBL" id="MZR32028.1"/>
    </source>
</evidence>
<dbReference type="PANTHER" id="PTHR24096:SF267">
    <property type="entry name" value="MALONATE--COA LIGASE ACSF3, MITOCHONDRIAL"/>
    <property type="match status" value="1"/>
</dbReference>
<comment type="caution">
    <text evidence="3">The sequence shown here is derived from an EMBL/GenBank/DDBJ whole genome shotgun (WGS) entry which is preliminary data.</text>
</comment>
<reference evidence="3 4" key="1">
    <citation type="submission" date="2019-12" db="EMBL/GenBank/DDBJ databases">
        <title>Snethiella sp. nov. sp. isolated from sea sand.</title>
        <authorList>
            <person name="Kim J."/>
            <person name="Jeong S.E."/>
            <person name="Jung H.S."/>
            <person name="Jeon C.O."/>
        </authorList>
    </citation>
    <scope>NUCLEOTIDE SEQUENCE [LARGE SCALE GENOMIC DNA]</scope>
    <source>
        <strain evidence="3 4">DP05</strain>
    </source>
</reference>
<name>A0A6L8WAD5_9PROT</name>
<sequence>MSQSNPADTTSENFPFVHYAERIRAAAAAHPSLEAIKCEGETRTWAEFLPRTNMVANMLASRGLGRGDMVAVLAKSSIEYLEVFLGALQAGLCIVPLSGMASSEQLEVMVRDSGSKLVFASQSTRDLIEPFRGRVDGVADDGYVAFDFEGEGWTAYEDLIKGASTDHLYVDVQETDPFNLIYSSGTTGVPKGIEQSHKMRSQHILRFEGMGIREGAVTLVSTAMYSNTTLVALLPTLALGGRVIIMPKFDTEKFLQIAAAEKVTHAMLVPVQYQRILAHPDFESYDLSSFEVKLSTSAPLREGVKREIISRWPGKMVEIYGLTEGGIGTALSCTEFPDKLASVGKPGEGVELRILSEAGVELPQGEIGEIVGRSDAMMTGYHGRPDLTDDMIWRSPDGKIFYKSGDMGRFDEDGFLFLLDRKKDMIISGGFNIYAADIEVELTKNEDVADVAVIGIPSEEWGETPLALVVPKEGSTLTEETLKDWVNDRLGKTQRISGVEFRDSLPRSTIGKVMKRELRVPYWEAVNAT</sequence>
<keyword evidence="4" id="KW-1185">Reference proteome</keyword>
<dbReference type="Pfam" id="PF13193">
    <property type="entry name" value="AMP-binding_C"/>
    <property type="match status" value="1"/>
</dbReference>
<feature type="domain" description="AMP-dependent synthetase/ligase" evidence="1">
    <location>
        <begin position="24"/>
        <end position="382"/>
    </location>
</feature>
<dbReference type="Pfam" id="PF00501">
    <property type="entry name" value="AMP-binding"/>
    <property type="match status" value="1"/>
</dbReference>
<dbReference type="PROSITE" id="PS00455">
    <property type="entry name" value="AMP_BINDING"/>
    <property type="match status" value="1"/>
</dbReference>
<dbReference type="EMBL" id="WTUW01000009">
    <property type="protein sequence ID" value="MZR32028.1"/>
    <property type="molecule type" value="Genomic_DNA"/>
</dbReference>
<dbReference type="Proteomes" id="UP000476030">
    <property type="component" value="Unassembled WGS sequence"/>
</dbReference>
<dbReference type="PANTHER" id="PTHR24096">
    <property type="entry name" value="LONG-CHAIN-FATTY-ACID--COA LIGASE"/>
    <property type="match status" value="1"/>
</dbReference>
<accession>A0A6L8WAD5</accession>
<dbReference type="InterPro" id="IPR025110">
    <property type="entry name" value="AMP-bd_C"/>
</dbReference>
<dbReference type="GO" id="GO:0016405">
    <property type="term" value="F:CoA-ligase activity"/>
    <property type="evidence" value="ECO:0007669"/>
    <property type="project" value="TreeGrafter"/>
</dbReference>